<keyword evidence="3" id="KW-1185">Reference proteome</keyword>
<evidence type="ECO:0000313" key="2">
    <source>
        <dbReference type="EMBL" id="CAB3979207.1"/>
    </source>
</evidence>
<evidence type="ECO:0000256" key="1">
    <source>
        <dbReference type="SAM" id="MobiDB-lite"/>
    </source>
</evidence>
<feature type="compositionally biased region" description="Acidic residues" evidence="1">
    <location>
        <begin position="79"/>
        <end position="91"/>
    </location>
</feature>
<gene>
    <name evidence="2" type="ORF">PACLA_8A018308</name>
</gene>
<reference evidence="2" key="1">
    <citation type="submission" date="2020-04" db="EMBL/GenBank/DDBJ databases">
        <authorList>
            <person name="Alioto T."/>
            <person name="Alioto T."/>
            <person name="Gomez Garrido J."/>
        </authorList>
    </citation>
    <scope>NUCLEOTIDE SEQUENCE</scope>
    <source>
        <strain evidence="2">A484AB</strain>
    </source>
</reference>
<sequence>MGKVAEIQLVGYIYGGPKGIIIFTTVSDCVEVIGCWLECPTNRIHLGRPTDFEIGWDVRPWILMEEEREEEEERRAEEEKEEEREMEEEEKCAEAKMEWLMELDEEERRAEAEMEIREAMYGQIGYKRDSRSGITKDFWCKHMKHDLKYFS</sequence>
<name>A0A7D9HC97_PARCT</name>
<dbReference type="AlphaFoldDB" id="A0A7D9HC97"/>
<proteinExistence type="predicted"/>
<evidence type="ECO:0000313" key="3">
    <source>
        <dbReference type="Proteomes" id="UP001152795"/>
    </source>
</evidence>
<organism evidence="2 3">
    <name type="scientific">Paramuricea clavata</name>
    <name type="common">Red gorgonian</name>
    <name type="synonym">Violescent sea-whip</name>
    <dbReference type="NCBI Taxonomy" id="317549"/>
    <lineage>
        <taxon>Eukaryota</taxon>
        <taxon>Metazoa</taxon>
        <taxon>Cnidaria</taxon>
        <taxon>Anthozoa</taxon>
        <taxon>Octocorallia</taxon>
        <taxon>Malacalcyonacea</taxon>
        <taxon>Plexauridae</taxon>
        <taxon>Paramuricea</taxon>
    </lineage>
</organism>
<accession>A0A7D9HC97</accession>
<dbReference type="EMBL" id="CACRXK020000177">
    <property type="protein sequence ID" value="CAB3979207.1"/>
    <property type="molecule type" value="Genomic_DNA"/>
</dbReference>
<protein>
    <submittedName>
        <fullName evidence="2">Uncharacterized protein</fullName>
    </submittedName>
</protein>
<dbReference type="Proteomes" id="UP001152795">
    <property type="component" value="Unassembled WGS sequence"/>
</dbReference>
<comment type="caution">
    <text evidence="2">The sequence shown here is derived from an EMBL/GenBank/DDBJ whole genome shotgun (WGS) entry which is preliminary data.</text>
</comment>
<feature type="region of interest" description="Disordered" evidence="1">
    <location>
        <begin position="67"/>
        <end position="92"/>
    </location>
</feature>